<protein>
    <submittedName>
        <fullName evidence="1">Uncharacterized protein</fullName>
    </submittedName>
</protein>
<evidence type="ECO:0000313" key="2">
    <source>
        <dbReference type="Proteomes" id="UP000271624"/>
    </source>
</evidence>
<evidence type="ECO:0000313" key="1">
    <source>
        <dbReference type="EMBL" id="RUT09218.1"/>
    </source>
</evidence>
<reference evidence="1" key="2">
    <citation type="journal article" date="2019" name="Genome Biol. Evol.">
        <title>Day and night: Metabolic profiles and evolutionary relationships of six axenic non-marine cyanobacteria.</title>
        <authorList>
            <person name="Will S.E."/>
            <person name="Henke P."/>
            <person name="Boedeker C."/>
            <person name="Huang S."/>
            <person name="Brinkmann H."/>
            <person name="Rohde M."/>
            <person name="Jarek M."/>
            <person name="Friedl T."/>
            <person name="Seufert S."/>
            <person name="Schumacher M."/>
            <person name="Overmann J."/>
            <person name="Neumann-Schaal M."/>
            <person name="Petersen J."/>
        </authorList>
    </citation>
    <scope>NUCLEOTIDE SEQUENCE [LARGE SCALE GENOMIC DNA]</scope>
    <source>
        <strain evidence="1">PCC 7102</strain>
    </source>
</reference>
<sequence length="56" mass="6059">MTSIKFQADADLNQAILTGTLRRQPTIDFQSAFEAGFEGKKDSEVLAIAAIIVGFL</sequence>
<dbReference type="Proteomes" id="UP000271624">
    <property type="component" value="Unassembled WGS sequence"/>
</dbReference>
<comment type="caution">
    <text evidence="1">The sequence shown here is derived from an EMBL/GenBank/DDBJ whole genome shotgun (WGS) entry which is preliminary data.</text>
</comment>
<organism evidence="1 2">
    <name type="scientific">Dulcicalothrix desertica PCC 7102</name>
    <dbReference type="NCBI Taxonomy" id="232991"/>
    <lineage>
        <taxon>Bacteria</taxon>
        <taxon>Bacillati</taxon>
        <taxon>Cyanobacteriota</taxon>
        <taxon>Cyanophyceae</taxon>
        <taxon>Nostocales</taxon>
        <taxon>Calotrichaceae</taxon>
        <taxon>Dulcicalothrix</taxon>
    </lineage>
</organism>
<dbReference type="AlphaFoldDB" id="A0A3S1DG49"/>
<name>A0A3S1DG49_9CYAN</name>
<reference evidence="1" key="1">
    <citation type="submission" date="2018-12" db="EMBL/GenBank/DDBJ databases">
        <authorList>
            <person name="Will S."/>
            <person name="Neumann-Schaal M."/>
            <person name="Henke P."/>
        </authorList>
    </citation>
    <scope>NUCLEOTIDE SEQUENCE</scope>
    <source>
        <strain evidence="1">PCC 7102</strain>
    </source>
</reference>
<dbReference type="RefSeq" id="WP_233787153.1">
    <property type="nucleotide sequence ID" value="NZ_RSCL01000002.1"/>
</dbReference>
<keyword evidence="2" id="KW-1185">Reference proteome</keyword>
<gene>
    <name evidence="1" type="ORF">DSM106972_012710</name>
</gene>
<accession>A0A3S1DG49</accession>
<proteinExistence type="predicted"/>
<dbReference type="EMBL" id="RSCL01000002">
    <property type="protein sequence ID" value="RUT09218.1"/>
    <property type="molecule type" value="Genomic_DNA"/>
</dbReference>